<name>A0AAJ8JRY6_9TREE</name>
<reference evidence="5" key="1">
    <citation type="submission" date="2016-06" db="EMBL/GenBank/DDBJ databases">
        <authorList>
            <person name="Cuomo C."/>
            <person name="Litvintseva A."/>
            <person name="Heitman J."/>
            <person name="Chen Y."/>
            <person name="Sun S."/>
            <person name="Springer D."/>
            <person name="Dromer F."/>
            <person name="Young S."/>
            <person name="Zeng Q."/>
            <person name="Chapman S."/>
            <person name="Gujja S."/>
            <person name="Saif S."/>
            <person name="Birren B."/>
        </authorList>
    </citation>
    <scope>NUCLEOTIDE SEQUENCE</scope>
    <source>
        <strain evidence="5">CBS 7841</strain>
    </source>
</reference>
<reference evidence="5" key="3">
    <citation type="submission" date="2024-01" db="EMBL/GenBank/DDBJ databases">
        <authorList>
            <person name="Coelho M.A."/>
            <person name="David-Palma M."/>
            <person name="Shea T."/>
            <person name="Sun S."/>
            <person name="Cuomo C.A."/>
            <person name="Heitman J."/>
        </authorList>
    </citation>
    <scope>NUCLEOTIDE SEQUENCE</scope>
    <source>
        <strain evidence="5">CBS 7841</strain>
    </source>
</reference>
<keyword evidence="4" id="KW-0406">Ion transport</keyword>
<dbReference type="InterPro" id="IPR007274">
    <property type="entry name" value="Cop_transporter"/>
</dbReference>
<dbReference type="Pfam" id="PF04145">
    <property type="entry name" value="Ctr"/>
    <property type="match status" value="1"/>
</dbReference>
<dbReference type="GO" id="GO:0005375">
    <property type="term" value="F:copper ion transmembrane transporter activity"/>
    <property type="evidence" value="ECO:0007669"/>
    <property type="project" value="UniProtKB-UniRule"/>
</dbReference>
<evidence type="ECO:0000256" key="1">
    <source>
        <dbReference type="ARBA" id="ARBA00022692"/>
    </source>
</evidence>
<accession>A0AAJ8JRY6</accession>
<dbReference type="EMBL" id="CP143786">
    <property type="protein sequence ID" value="WVN87323.1"/>
    <property type="molecule type" value="Genomic_DNA"/>
</dbReference>
<organism evidence="5 6">
    <name type="scientific">Cryptococcus depauperatus CBS 7841</name>
    <dbReference type="NCBI Taxonomy" id="1295531"/>
    <lineage>
        <taxon>Eukaryota</taxon>
        <taxon>Fungi</taxon>
        <taxon>Dikarya</taxon>
        <taxon>Basidiomycota</taxon>
        <taxon>Agaricomycotina</taxon>
        <taxon>Tremellomycetes</taxon>
        <taxon>Tremellales</taxon>
        <taxon>Cryptococcaceae</taxon>
        <taxon>Cryptococcus</taxon>
    </lineage>
</organism>
<evidence type="ECO:0000313" key="5">
    <source>
        <dbReference type="EMBL" id="WVN87323.1"/>
    </source>
</evidence>
<dbReference type="AlphaFoldDB" id="A0AAJ8JRY6"/>
<evidence type="ECO:0000313" key="6">
    <source>
        <dbReference type="Proteomes" id="UP000094043"/>
    </source>
</evidence>
<keyword evidence="4" id="KW-0813">Transport</keyword>
<comment type="similarity">
    <text evidence="4">Belongs to the copper transporter (Ctr) (TC 1.A.56) family. SLC31A subfamily.</text>
</comment>
<dbReference type="RefSeq" id="XP_066068023.1">
    <property type="nucleotide sequence ID" value="XM_066211926.1"/>
</dbReference>
<evidence type="ECO:0000256" key="3">
    <source>
        <dbReference type="ARBA" id="ARBA00023136"/>
    </source>
</evidence>
<feature type="transmembrane region" description="Helical" evidence="4">
    <location>
        <begin position="6"/>
        <end position="22"/>
    </location>
</feature>
<sequence length="151" mass="16238">MLISCLIIVGIALLYSYLLHYLKVYDLRVAASIYQTQTGRRGASGVERSEGASSTTGLISPAPCSYGVIENGAAGKAGLTRLRLRTRIVRASLYAVSVAISFWLMLVAMTYNTYLFFSIVFGAFLGHVLYEDQMDVGTVLAGVGSKGLACH</sequence>
<dbReference type="GO" id="GO:0016020">
    <property type="term" value="C:membrane"/>
    <property type="evidence" value="ECO:0007669"/>
    <property type="project" value="UniProtKB-SubCell"/>
</dbReference>
<keyword evidence="4" id="KW-0186">Copper</keyword>
<reference evidence="5" key="2">
    <citation type="journal article" date="2022" name="Elife">
        <title>Obligate sexual reproduction of a homothallic fungus closely related to the Cryptococcus pathogenic species complex.</title>
        <authorList>
            <person name="Passer A.R."/>
            <person name="Clancey S.A."/>
            <person name="Shea T."/>
            <person name="David-Palma M."/>
            <person name="Averette A.F."/>
            <person name="Boekhout T."/>
            <person name="Porcel B.M."/>
            <person name="Nowrousian M."/>
            <person name="Cuomo C.A."/>
            <person name="Sun S."/>
            <person name="Heitman J."/>
            <person name="Coelho M.A."/>
        </authorList>
    </citation>
    <scope>NUCLEOTIDE SEQUENCE</scope>
    <source>
        <strain evidence="5">CBS 7841</strain>
    </source>
</reference>
<keyword evidence="4" id="KW-0187">Copper transport</keyword>
<dbReference type="GeneID" id="91086713"/>
<evidence type="ECO:0000256" key="4">
    <source>
        <dbReference type="RuleBase" id="RU367022"/>
    </source>
</evidence>
<protein>
    <recommendedName>
        <fullName evidence="4">Copper transport protein</fullName>
    </recommendedName>
</protein>
<keyword evidence="1 4" id="KW-0812">Transmembrane</keyword>
<dbReference type="Proteomes" id="UP000094043">
    <property type="component" value="Chromosome 3"/>
</dbReference>
<gene>
    <name evidence="5" type="ORF">L203_102501</name>
</gene>
<dbReference type="PANTHER" id="PTHR12483">
    <property type="entry name" value="SOLUTE CARRIER FAMILY 31 COPPER TRANSPORTERS"/>
    <property type="match status" value="1"/>
</dbReference>
<proteinExistence type="inferred from homology"/>
<evidence type="ECO:0000256" key="2">
    <source>
        <dbReference type="ARBA" id="ARBA00022989"/>
    </source>
</evidence>
<feature type="transmembrane region" description="Helical" evidence="4">
    <location>
        <begin position="91"/>
        <end position="108"/>
    </location>
</feature>
<keyword evidence="2 4" id="KW-1133">Transmembrane helix</keyword>
<keyword evidence="3 4" id="KW-0472">Membrane</keyword>
<comment type="subcellular location">
    <subcellularLocation>
        <location evidence="4">Membrane</location>
        <topology evidence="4">Multi-pass membrane protein</topology>
    </subcellularLocation>
</comment>
<dbReference type="PANTHER" id="PTHR12483:SF115">
    <property type="entry name" value="COPPER TRANSPORT PROTEIN"/>
    <property type="match status" value="1"/>
</dbReference>
<dbReference type="KEGG" id="cdep:91086713"/>
<keyword evidence="6" id="KW-1185">Reference proteome</keyword>